<gene>
    <name evidence="3" type="ORF">TPAR_02285</name>
</gene>
<evidence type="ECO:0000313" key="3">
    <source>
        <dbReference type="EMBL" id="POR37505.1"/>
    </source>
</evidence>
<evidence type="ECO:0000313" key="4">
    <source>
        <dbReference type="Proteomes" id="UP000237481"/>
    </source>
</evidence>
<evidence type="ECO:0000256" key="2">
    <source>
        <dbReference type="SAM" id="Phobius"/>
    </source>
</evidence>
<name>A0A2S4L4Y7_9HYPO</name>
<organism evidence="3 4">
    <name type="scientific">Tolypocladium paradoxum</name>
    <dbReference type="NCBI Taxonomy" id="94208"/>
    <lineage>
        <taxon>Eukaryota</taxon>
        <taxon>Fungi</taxon>
        <taxon>Dikarya</taxon>
        <taxon>Ascomycota</taxon>
        <taxon>Pezizomycotina</taxon>
        <taxon>Sordariomycetes</taxon>
        <taxon>Hypocreomycetidae</taxon>
        <taxon>Hypocreales</taxon>
        <taxon>Ophiocordycipitaceae</taxon>
        <taxon>Tolypocladium</taxon>
    </lineage>
</organism>
<dbReference type="Proteomes" id="UP000237481">
    <property type="component" value="Unassembled WGS sequence"/>
</dbReference>
<proteinExistence type="predicted"/>
<feature type="transmembrane region" description="Helical" evidence="2">
    <location>
        <begin position="100"/>
        <end position="120"/>
    </location>
</feature>
<accession>A0A2S4L4Y7</accession>
<comment type="caution">
    <text evidence="3">The sequence shown here is derived from an EMBL/GenBank/DDBJ whole genome shotgun (WGS) entry which is preliminary data.</text>
</comment>
<dbReference type="AlphaFoldDB" id="A0A2S4L4Y7"/>
<keyword evidence="2" id="KW-1133">Transmembrane helix</keyword>
<keyword evidence="2" id="KW-0812">Transmembrane</keyword>
<feature type="compositionally biased region" description="Polar residues" evidence="1">
    <location>
        <begin position="16"/>
        <end position="26"/>
    </location>
</feature>
<dbReference type="EMBL" id="PKSG01000240">
    <property type="protein sequence ID" value="POR37505.1"/>
    <property type="molecule type" value="Genomic_DNA"/>
</dbReference>
<reference evidence="3 4" key="1">
    <citation type="submission" date="2018-01" db="EMBL/GenBank/DDBJ databases">
        <title>Harnessing the power of phylogenomics to disentangle the directionality and signatures of interkingdom host jumping in the parasitic fungal genus Tolypocladium.</title>
        <authorList>
            <person name="Quandt C.A."/>
            <person name="Patterson W."/>
            <person name="Spatafora J.W."/>
        </authorList>
    </citation>
    <scope>NUCLEOTIDE SEQUENCE [LARGE SCALE GENOMIC DNA]</scope>
    <source>
        <strain evidence="3 4">NRBC 100945</strain>
    </source>
</reference>
<feature type="region of interest" description="Disordered" evidence="1">
    <location>
        <begin position="8"/>
        <end position="28"/>
    </location>
</feature>
<sequence>MQLCLVARGHRRRDQPSANRHPTSHSVPARLSQRATFFASRKQYELQPGPQASNLRWPLSVHCKAKPALLSSSPLLTLAAQPDIAPQPCLVGIVQRFPLLVVRICWSLAFVSFAAVALLLRPNRSCRALPTTHGFLHVPIDRAAHLFRNSTSVSRPSLVLC</sequence>
<evidence type="ECO:0000256" key="1">
    <source>
        <dbReference type="SAM" id="MobiDB-lite"/>
    </source>
</evidence>
<protein>
    <submittedName>
        <fullName evidence="3">Uncharacterized protein</fullName>
    </submittedName>
</protein>
<keyword evidence="2" id="KW-0472">Membrane</keyword>
<keyword evidence="4" id="KW-1185">Reference proteome</keyword>